<evidence type="ECO:0000313" key="2">
    <source>
        <dbReference type="Proteomes" id="UP001066276"/>
    </source>
</evidence>
<accession>A0AAV7PVW6</accession>
<comment type="caution">
    <text evidence="1">The sequence shown here is derived from an EMBL/GenBank/DDBJ whole genome shotgun (WGS) entry which is preliminary data.</text>
</comment>
<evidence type="ECO:0000313" key="1">
    <source>
        <dbReference type="EMBL" id="KAJ1132477.1"/>
    </source>
</evidence>
<organism evidence="1 2">
    <name type="scientific">Pleurodeles waltl</name>
    <name type="common">Iberian ribbed newt</name>
    <dbReference type="NCBI Taxonomy" id="8319"/>
    <lineage>
        <taxon>Eukaryota</taxon>
        <taxon>Metazoa</taxon>
        <taxon>Chordata</taxon>
        <taxon>Craniata</taxon>
        <taxon>Vertebrata</taxon>
        <taxon>Euteleostomi</taxon>
        <taxon>Amphibia</taxon>
        <taxon>Batrachia</taxon>
        <taxon>Caudata</taxon>
        <taxon>Salamandroidea</taxon>
        <taxon>Salamandridae</taxon>
        <taxon>Pleurodelinae</taxon>
        <taxon>Pleurodeles</taxon>
    </lineage>
</organism>
<gene>
    <name evidence="1" type="ORF">NDU88_010786</name>
</gene>
<protein>
    <submittedName>
        <fullName evidence="1">Uncharacterized protein</fullName>
    </submittedName>
</protein>
<reference evidence="1" key="1">
    <citation type="journal article" date="2022" name="bioRxiv">
        <title>Sequencing and chromosome-scale assembly of the giantPleurodeles waltlgenome.</title>
        <authorList>
            <person name="Brown T."/>
            <person name="Elewa A."/>
            <person name="Iarovenko S."/>
            <person name="Subramanian E."/>
            <person name="Araus A.J."/>
            <person name="Petzold A."/>
            <person name="Susuki M."/>
            <person name="Suzuki K.-i.T."/>
            <person name="Hayashi T."/>
            <person name="Toyoda A."/>
            <person name="Oliveira C."/>
            <person name="Osipova E."/>
            <person name="Leigh N.D."/>
            <person name="Simon A."/>
            <person name="Yun M.H."/>
        </authorList>
    </citation>
    <scope>NUCLEOTIDE SEQUENCE</scope>
    <source>
        <strain evidence="1">20211129_DDA</strain>
        <tissue evidence="1">Liver</tissue>
    </source>
</reference>
<sequence length="124" mass="13363">MRRTSTNGVLEQYGIVVASVELYETSQLQCPYLAEGCTLPQTGDPGSGFGGPRERSYQLGNGLKCGGGEVKIGIACTRSAAPLFDLEESMEDSRRVRRMPRTSTPGTLKQSGIAAVRAVIYIYI</sequence>
<name>A0AAV7PVW6_PLEWA</name>
<dbReference type="EMBL" id="JANPWB010000011">
    <property type="protein sequence ID" value="KAJ1132477.1"/>
    <property type="molecule type" value="Genomic_DNA"/>
</dbReference>
<keyword evidence="2" id="KW-1185">Reference proteome</keyword>
<dbReference type="Proteomes" id="UP001066276">
    <property type="component" value="Chromosome 7"/>
</dbReference>
<proteinExistence type="predicted"/>
<dbReference type="AlphaFoldDB" id="A0AAV7PVW6"/>